<evidence type="ECO:0000256" key="1">
    <source>
        <dbReference type="SAM" id="MobiDB-lite"/>
    </source>
</evidence>
<evidence type="ECO:0000313" key="4">
    <source>
        <dbReference type="Proteomes" id="UP000268014"/>
    </source>
</evidence>
<feature type="compositionally biased region" description="Polar residues" evidence="1">
    <location>
        <begin position="1"/>
        <end position="12"/>
    </location>
</feature>
<dbReference type="Proteomes" id="UP000268014">
    <property type="component" value="Unassembled WGS sequence"/>
</dbReference>
<gene>
    <name evidence="3" type="ORF">HPLM_LOCUS16447</name>
</gene>
<feature type="compositionally biased region" description="Basic and acidic residues" evidence="1">
    <location>
        <begin position="38"/>
        <end position="57"/>
    </location>
</feature>
<keyword evidence="4" id="KW-1185">Reference proteome</keyword>
<dbReference type="EMBL" id="UZAF01019429">
    <property type="protein sequence ID" value="VDO60001.1"/>
    <property type="molecule type" value="Genomic_DNA"/>
</dbReference>
<name>A0A3P7WFZ1_HAEPC</name>
<evidence type="ECO:0000256" key="2">
    <source>
        <dbReference type="SAM" id="Phobius"/>
    </source>
</evidence>
<organism evidence="3 4">
    <name type="scientific">Haemonchus placei</name>
    <name type="common">Barber's pole worm</name>
    <dbReference type="NCBI Taxonomy" id="6290"/>
    <lineage>
        <taxon>Eukaryota</taxon>
        <taxon>Metazoa</taxon>
        <taxon>Ecdysozoa</taxon>
        <taxon>Nematoda</taxon>
        <taxon>Chromadorea</taxon>
        <taxon>Rhabditida</taxon>
        <taxon>Rhabditina</taxon>
        <taxon>Rhabditomorpha</taxon>
        <taxon>Strongyloidea</taxon>
        <taxon>Trichostrongylidae</taxon>
        <taxon>Haemonchus</taxon>
    </lineage>
</organism>
<feature type="transmembrane region" description="Helical" evidence="2">
    <location>
        <begin position="87"/>
        <end position="105"/>
    </location>
</feature>
<evidence type="ECO:0000313" key="3">
    <source>
        <dbReference type="EMBL" id="VDO60001.1"/>
    </source>
</evidence>
<dbReference type="AlphaFoldDB" id="A0A3P7WFZ1"/>
<keyword evidence="2" id="KW-0812">Transmembrane</keyword>
<keyword evidence="2" id="KW-0472">Membrane</keyword>
<proteinExistence type="predicted"/>
<reference evidence="3 4" key="1">
    <citation type="submission" date="2018-11" db="EMBL/GenBank/DDBJ databases">
        <authorList>
            <consortium name="Pathogen Informatics"/>
        </authorList>
    </citation>
    <scope>NUCLEOTIDE SEQUENCE [LARGE SCALE GENOMIC DNA]</scope>
    <source>
        <strain evidence="3 4">MHpl1</strain>
    </source>
</reference>
<protein>
    <submittedName>
        <fullName evidence="3">Uncharacterized protein</fullName>
    </submittedName>
</protein>
<sequence length="127" mass="14084">MNNLARPSSATHTPIAGSLARSPIDDTAVVEVEEAQEQPDRREMDRVSSKEMEKRPSAESAKVRQRRSRRDYEPQLKTAGLSRFDSFFFSGTLICLILSTSVSILQKALPQGYFRQGLSVEISLGGP</sequence>
<accession>A0A3P7WFZ1</accession>
<feature type="region of interest" description="Disordered" evidence="1">
    <location>
        <begin position="1"/>
        <end position="72"/>
    </location>
</feature>
<keyword evidence="2" id="KW-1133">Transmembrane helix</keyword>